<dbReference type="SUPFAM" id="SSF54506">
    <property type="entry name" value="Diaminopimelate epimerase-like"/>
    <property type="match status" value="1"/>
</dbReference>
<dbReference type="PIRSF" id="PIRSF016184">
    <property type="entry name" value="PhzC_PhzF"/>
    <property type="match status" value="1"/>
</dbReference>
<comment type="similarity">
    <text evidence="1">Belongs to the PhzF family.</text>
</comment>
<dbReference type="Pfam" id="PF02567">
    <property type="entry name" value="PhzC-PhzF"/>
    <property type="match status" value="1"/>
</dbReference>
<dbReference type="NCBIfam" id="TIGR00654">
    <property type="entry name" value="PhzF_family"/>
    <property type="match status" value="1"/>
</dbReference>
<evidence type="ECO:0000256" key="1">
    <source>
        <dbReference type="ARBA" id="ARBA00008270"/>
    </source>
</evidence>
<keyword evidence="4" id="KW-1185">Reference proteome</keyword>
<protein>
    <submittedName>
        <fullName evidence="3">PhzF family phenazine biosynthesis protein</fullName>
    </submittedName>
</protein>
<dbReference type="AlphaFoldDB" id="A0A7X0BST0"/>
<sequence length="285" mass="30870">MQYWQLDVFAERPLAGNGLAAFADARGLSASAMQALTIELRQFESIFLLPTASADCFRAHIFTAEEELPFAGHPLLGAAALLHHLHAGEQHESHWQLELREKTVPLSSQRRGSGFYTEMNQGNAEFGAVLSSQQARWLAEAFGSEHDSRHPAQVVSTGLPYVLLPVSSTGLANARQRENMQPLLDELGAAFVFLMDVDAAEGRTWDPEGVIEDIATGSAAGPVAAWRVARGLNQSGEPFSLHQGRFLRRPSQLDVQVSADGQVRVGGQVQLLARGELLLSAGQLP</sequence>
<evidence type="ECO:0000313" key="4">
    <source>
        <dbReference type="Proteomes" id="UP000557193"/>
    </source>
</evidence>
<dbReference type="InterPro" id="IPR003719">
    <property type="entry name" value="Phenazine_PhzF-like"/>
</dbReference>
<dbReference type="Gene3D" id="3.10.310.10">
    <property type="entry name" value="Diaminopimelate Epimerase, Chain A, domain 1"/>
    <property type="match status" value="2"/>
</dbReference>
<gene>
    <name evidence="3" type="ORF">HNP49_002389</name>
</gene>
<proteinExistence type="inferred from homology"/>
<dbReference type="PANTHER" id="PTHR13774:SF32">
    <property type="entry name" value="ANTISENSE-ENHANCING SEQUENCE 1"/>
    <property type="match status" value="1"/>
</dbReference>
<reference evidence="3 4" key="1">
    <citation type="submission" date="2020-08" db="EMBL/GenBank/DDBJ databases">
        <title>Functional genomics of gut bacteria from endangered species of beetles.</title>
        <authorList>
            <person name="Carlos-Shanley C."/>
        </authorList>
    </citation>
    <scope>NUCLEOTIDE SEQUENCE [LARGE SCALE GENOMIC DNA]</scope>
    <source>
        <strain evidence="3 4">S00202</strain>
    </source>
</reference>
<name>A0A7X0BST0_9PSED</name>
<dbReference type="GO" id="GO:0016853">
    <property type="term" value="F:isomerase activity"/>
    <property type="evidence" value="ECO:0007669"/>
    <property type="project" value="TreeGrafter"/>
</dbReference>
<evidence type="ECO:0000313" key="3">
    <source>
        <dbReference type="EMBL" id="MBB6342207.1"/>
    </source>
</evidence>
<dbReference type="Proteomes" id="UP000557193">
    <property type="component" value="Unassembled WGS sequence"/>
</dbReference>
<evidence type="ECO:0000256" key="2">
    <source>
        <dbReference type="PIRSR" id="PIRSR016184-1"/>
    </source>
</evidence>
<feature type="active site" evidence="2">
    <location>
        <position position="44"/>
    </location>
</feature>
<accession>A0A7X0BST0</accession>
<dbReference type="PANTHER" id="PTHR13774">
    <property type="entry name" value="PHENAZINE BIOSYNTHESIS PROTEIN"/>
    <property type="match status" value="1"/>
</dbReference>
<comment type="caution">
    <text evidence="3">The sequence shown here is derived from an EMBL/GenBank/DDBJ whole genome shotgun (WGS) entry which is preliminary data.</text>
</comment>
<organism evidence="3 4">
    <name type="scientific">Pseudomonas fluvialis</name>
    <dbReference type="NCBI Taxonomy" id="1793966"/>
    <lineage>
        <taxon>Bacteria</taxon>
        <taxon>Pseudomonadati</taxon>
        <taxon>Pseudomonadota</taxon>
        <taxon>Gammaproteobacteria</taxon>
        <taxon>Pseudomonadales</taxon>
        <taxon>Pseudomonadaceae</taxon>
        <taxon>Pseudomonas</taxon>
    </lineage>
</organism>
<dbReference type="EMBL" id="JACHLL010000004">
    <property type="protein sequence ID" value="MBB6342207.1"/>
    <property type="molecule type" value="Genomic_DNA"/>
</dbReference>
<dbReference type="RefSeq" id="WP_184683530.1">
    <property type="nucleotide sequence ID" value="NZ_JACHLL010000004.1"/>
</dbReference>
<dbReference type="GO" id="GO:0005737">
    <property type="term" value="C:cytoplasm"/>
    <property type="evidence" value="ECO:0007669"/>
    <property type="project" value="TreeGrafter"/>
</dbReference>